<name>A0ACB8TBP6_9AGAM</name>
<dbReference type="Proteomes" id="UP000814140">
    <property type="component" value="Unassembled WGS sequence"/>
</dbReference>
<reference evidence="1" key="1">
    <citation type="submission" date="2021-03" db="EMBL/GenBank/DDBJ databases">
        <authorList>
            <consortium name="DOE Joint Genome Institute"/>
            <person name="Ahrendt S."/>
            <person name="Looney B.P."/>
            <person name="Miyauchi S."/>
            <person name="Morin E."/>
            <person name="Drula E."/>
            <person name="Courty P.E."/>
            <person name="Chicoki N."/>
            <person name="Fauchery L."/>
            <person name="Kohler A."/>
            <person name="Kuo A."/>
            <person name="Labutti K."/>
            <person name="Pangilinan J."/>
            <person name="Lipzen A."/>
            <person name="Riley R."/>
            <person name="Andreopoulos W."/>
            <person name="He G."/>
            <person name="Johnson J."/>
            <person name="Barry K.W."/>
            <person name="Grigoriev I.V."/>
            <person name="Nagy L."/>
            <person name="Hibbett D."/>
            <person name="Henrissat B."/>
            <person name="Matheny P.B."/>
            <person name="Labbe J."/>
            <person name="Martin F."/>
        </authorList>
    </citation>
    <scope>NUCLEOTIDE SEQUENCE</scope>
    <source>
        <strain evidence="1">HHB10654</strain>
    </source>
</reference>
<sequence>MLMFCLYFVFSRSSASSAFSHKQSSVENAIRRLSKLFISPQQRRRGDEWSEKCVDAVLTVLGDHADQYFSIDGLYTHPDYQGRGFASTLVNAITEPADKHDRPTLLVSVYHNFPFYESFGFQRVMDFTLGEDDPDWDAEPILVSVMVRQPQVPSRKDQ</sequence>
<organism evidence="1 2">
    <name type="scientific">Artomyces pyxidatus</name>
    <dbReference type="NCBI Taxonomy" id="48021"/>
    <lineage>
        <taxon>Eukaryota</taxon>
        <taxon>Fungi</taxon>
        <taxon>Dikarya</taxon>
        <taxon>Basidiomycota</taxon>
        <taxon>Agaricomycotina</taxon>
        <taxon>Agaricomycetes</taxon>
        <taxon>Russulales</taxon>
        <taxon>Auriscalpiaceae</taxon>
        <taxon>Artomyces</taxon>
    </lineage>
</organism>
<evidence type="ECO:0000313" key="2">
    <source>
        <dbReference type="Proteomes" id="UP000814140"/>
    </source>
</evidence>
<reference evidence="1" key="2">
    <citation type="journal article" date="2022" name="New Phytol.">
        <title>Evolutionary transition to the ectomycorrhizal habit in the genomes of a hyperdiverse lineage of mushroom-forming fungi.</title>
        <authorList>
            <person name="Looney B."/>
            <person name="Miyauchi S."/>
            <person name="Morin E."/>
            <person name="Drula E."/>
            <person name="Courty P.E."/>
            <person name="Kohler A."/>
            <person name="Kuo A."/>
            <person name="LaButti K."/>
            <person name="Pangilinan J."/>
            <person name="Lipzen A."/>
            <person name="Riley R."/>
            <person name="Andreopoulos W."/>
            <person name="He G."/>
            <person name="Johnson J."/>
            <person name="Nolan M."/>
            <person name="Tritt A."/>
            <person name="Barry K.W."/>
            <person name="Grigoriev I.V."/>
            <person name="Nagy L.G."/>
            <person name="Hibbett D."/>
            <person name="Henrissat B."/>
            <person name="Matheny P.B."/>
            <person name="Labbe J."/>
            <person name="Martin F.M."/>
        </authorList>
    </citation>
    <scope>NUCLEOTIDE SEQUENCE</scope>
    <source>
        <strain evidence="1">HHB10654</strain>
    </source>
</reference>
<keyword evidence="2" id="KW-1185">Reference proteome</keyword>
<evidence type="ECO:0000313" key="1">
    <source>
        <dbReference type="EMBL" id="KAI0065977.1"/>
    </source>
</evidence>
<dbReference type="EMBL" id="MU277194">
    <property type="protein sequence ID" value="KAI0065977.1"/>
    <property type="molecule type" value="Genomic_DNA"/>
</dbReference>
<proteinExistence type="predicted"/>
<gene>
    <name evidence="1" type="ORF">BV25DRAFT_1621299</name>
</gene>
<protein>
    <submittedName>
        <fullName evidence="1">Uncharacterized protein</fullName>
    </submittedName>
</protein>
<comment type="caution">
    <text evidence="1">The sequence shown here is derived from an EMBL/GenBank/DDBJ whole genome shotgun (WGS) entry which is preliminary data.</text>
</comment>
<accession>A0ACB8TBP6</accession>